<dbReference type="Gene3D" id="4.10.280.10">
    <property type="entry name" value="Helix-loop-helix DNA-binding domain"/>
    <property type="match status" value="1"/>
</dbReference>
<reference evidence="3 4" key="1">
    <citation type="submission" date="2020-12" db="EMBL/GenBank/DDBJ databases">
        <title>Effect of drift, selection, and recombination on the evolution of hybrid genomes in Candida yeast pathogens.</title>
        <authorList>
            <person name="Mixao V."/>
            <person name="Ksiezopolska E."/>
            <person name="Saus E."/>
            <person name="Boekhout T."/>
            <person name="Gacser A."/>
            <person name="Gabaldon T."/>
        </authorList>
    </citation>
    <scope>NUCLEOTIDE SEQUENCE [LARGE SCALE GENOMIC DNA]</scope>
    <source>
        <strain evidence="3 4">BP57</strain>
    </source>
</reference>
<feature type="compositionally biased region" description="Low complexity" evidence="1">
    <location>
        <begin position="244"/>
        <end position="253"/>
    </location>
</feature>
<dbReference type="EMBL" id="JAEOAQ010000002">
    <property type="protein sequence ID" value="KAG5420080.1"/>
    <property type="molecule type" value="Genomic_DNA"/>
</dbReference>
<feature type="compositionally biased region" description="Low complexity" evidence="1">
    <location>
        <begin position="543"/>
        <end position="561"/>
    </location>
</feature>
<feature type="region of interest" description="Disordered" evidence="1">
    <location>
        <begin position="369"/>
        <end position="588"/>
    </location>
</feature>
<dbReference type="SMART" id="SM00353">
    <property type="entry name" value="HLH"/>
    <property type="match status" value="1"/>
</dbReference>
<dbReference type="SUPFAM" id="SSF47459">
    <property type="entry name" value="HLH, helix-loop-helix DNA-binding domain"/>
    <property type="match status" value="1"/>
</dbReference>
<feature type="compositionally biased region" description="Low complexity" evidence="1">
    <location>
        <begin position="39"/>
        <end position="61"/>
    </location>
</feature>
<dbReference type="AlphaFoldDB" id="A0A8H8DCN5"/>
<dbReference type="InterPro" id="IPR011598">
    <property type="entry name" value="bHLH_dom"/>
</dbReference>
<feature type="compositionally biased region" description="Basic residues" evidence="1">
    <location>
        <begin position="527"/>
        <end position="539"/>
    </location>
</feature>
<dbReference type="GeneID" id="93650589"/>
<sequence>MESSAWNSPYTSDTPLGGQFTSNTPGKSPYYVDLDHHATTTTATAATATTNSTPSQSQSQSHSHHTTPHQNDNSNYSTPGDSSGLKRNTPGRSQMGGGGGGGTPLNLQATTPSNFTESERMFLQELEQNMYDEQGQQHQHHQHHQSSHQQSQHNSGSHDQRQGPSPHAFRLDAIASHQPMNHHHHHMNLDHMNQDVQDASFHHHDVSTSGHPNSGSSVSTPNGGVPILHSSHHSHPPPQPQQQPPQSQQQQPQHQFEFGLDNLNFMIPEELNFDTEPGHVSSAFPPNIPTEQTPSLLAINAMRAEEQRKNQEFSSPILPGQNEKSYNKQHLYHRQSSQNKIYTVNLLENDPSSQPQHVRPEAVFTPLVSPAVTPLDKGANGSSSNLKQSQQQQQQQQQPPANIDFEPLTSPALNAQTSDKRRTSSSMYGPSSTEDHKQQHKRRTPHGTPILPASNKSYISPSVKAKSATPSNTDKLEKLPQSSLPNGKTESNDTDMLPPTGKPREINEPPLMGFTMGRLAEEEHNQPKTKKQPRKKKSESRKPSISKSSSSGDSSAASSPKLTKKPEKMATKKASHKIAEQGRRNRMNVGVADLASLIPQSYHDEVAIPSKATTVELASRYIRKLLGDIETLKAGGEIDDSEDKKTGRRLEQGGEHNEDGGIKVKAEDDDDDDDDE</sequence>
<accession>A0A8H8DCN5</accession>
<organism evidence="3 4">
    <name type="scientific">Candida metapsilosis</name>
    <dbReference type="NCBI Taxonomy" id="273372"/>
    <lineage>
        <taxon>Eukaryota</taxon>
        <taxon>Fungi</taxon>
        <taxon>Dikarya</taxon>
        <taxon>Ascomycota</taxon>
        <taxon>Saccharomycotina</taxon>
        <taxon>Pichiomycetes</taxon>
        <taxon>Debaryomycetaceae</taxon>
        <taxon>Candida/Lodderomyces clade</taxon>
        <taxon>Candida</taxon>
    </lineage>
</organism>
<feature type="compositionally biased region" description="Polar residues" evidence="1">
    <location>
        <begin position="480"/>
        <end position="489"/>
    </location>
</feature>
<evidence type="ECO:0000259" key="2">
    <source>
        <dbReference type="PROSITE" id="PS50888"/>
    </source>
</evidence>
<feature type="compositionally biased region" description="Polar residues" evidence="1">
    <location>
        <begin position="1"/>
        <end position="26"/>
    </location>
</feature>
<evidence type="ECO:0000313" key="3">
    <source>
        <dbReference type="EMBL" id="KAG5420080.1"/>
    </source>
</evidence>
<feature type="compositionally biased region" description="Polar residues" evidence="1">
    <location>
        <begin position="207"/>
        <end position="222"/>
    </location>
</feature>
<dbReference type="PROSITE" id="PS50888">
    <property type="entry name" value="BHLH"/>
    <property type="match status" value="1"/>
</dbReference>
<feature type="region of interest" description="Disordered" evidence="1">
    <location>
        <begin position="631"/>
        <end position="676"/>
    </location>
</feature>
<feature type="compositionally biased region" description="Gly residues" evidence="1">
    <location>
        <begin position="94"/>
        <end position="103"/>
    </location>
</feature>
<evidence type="ECO:0000256" key="1">
    <source>
        <dbReference type="SAM" id="MobiDB-lite"/>
    </source>
</evidence>
<dbReference type="InterPro" id="IPR036638">
    <property type="entry name" value="HLH_DNA-bd_sf"/>
</dbReference>
<dbReference type="OrthoDB" id="5344169at2759"/>
<feature type="compositionally biased region" description="Basic and acidic residues" evidence="1">
    <location>
        <begin position="642"/>
        <end position="666"/>
    </location>
</feature>
<feature type="compositionally biased region" description="Low complexity" evidence="1">
    <location>
        <begin position="388"/>
        <end position="398"/>
    </location>
</feature>
<comment type="caution">
    <text evidence="3">The sequence shown here is derived from an EMBL/GenBank/DDBJ whole genome shotgun (WGS) entry which is preliminary data.</text>
</comment>
<feature type="region of interest" description="Disordered" evidence="1">
    <location>
        <begin position="202"/>
        <end position="253"/>
    </location>
</feature>
<feature type="compositionally biased region" description="Acidic residues" evidence="1">
    <location>
        <begin position="667"/>
        <end position="676"/>
    </location>
</feature>
<name>A0A8H8DCN5_9ASCO</name>
<keyword evidence="4" id="KW-1185">Reference proteome</keyword>
<dbReference type="GO" id="GO:0046983">
    <property type="term" value="F:protein dimerization activity"/>
    <property type="evidence" value="ECO:0007669"/>
    <property type="project" value="InterPro"/>
</dbReference>
<feature type="domain" description="BHLH" evidence="2">
    <location>
        <begin position="571"/>
        <end position="625"/>
    </location>
</feature>
<feature type="compositionally biased region" description="Polar residues" evidence="1">
    <location>
        <begin position="72"/>
        <end position="81"/>
    </location>
</feature>
<dbReference type="RefSeq" id="XP_067549196.1">
    <property type="nucleotide sequence ID" value="XM_067690763.1"/>
</dbReference>
<feature type="region of interest" description="Disordered" evidence="1">
    <location>
        <begin position="1"/>
        <end position="111"/>
    </location>
</feature>
<gene>
    <name evidence="3" type="ORF">I9W82_001960</name>
</gene>
<proteinExistence type="predicted"/>
<protein>
    <submittedName>
        <fullName evidence="3">PHO4</fullName>
    </submittedName>
</protein>
<dbReference type="Pfam" id="PF00010">
    <property type="entry name" value="HLH"/>
    <property type="match status" value="1"/>
</dbReference>
<feature type="region of interest" description="Disordered" evidence="1">
    <location>
        <begin position="132"/>
        <end position="166"/>
    </location>
</feature>
<dbReference type="Proteomes" id="UP000669133">
    <property type="component" value="Unassembled WGS sequence"/>
</dbReference>
<evidence type="ECO:0000313" key="4">
    <source>
        <dbReference type="Proteomes" id="UP000669133"/>
    </source>
</evidence>